<accession>A0A9Q4KP99</accession>
<dbReference type="RefSeq" id="WP_274924708.1">
    <property type="nucleotide sequence ID" value="NZ_JAKELO010000002.1"/>
</dbReference>
<name>A0A9Q4KP99_9EURY</name>
<dbReference type="Pfam" id="PF08308">
    <property type="entry name" value="PEGA"/>
    <property type="match status" value="4"/>
</dbReference>
<feature type="domain" description="PEGA" evidence="1">
    <location>
        <begin position="117"/>
        <end position="183"/>
    </location>
</feature>
<comment type="caution">
    <text evidence="2">The sequence shown here is derived from an EMBL/GenBank/DDBJ whole genome shotgun (WGS) entry which is preliminary data.</text>
</comment>
<sequence>MIRKFYVLIISMLIIAAAVPAALAELPLGPSIGGDQGWYDIYTNVDGCSIYFDGEYKGVTTGGVLSVGVYSTAAPYSTVRAEKSGYSSASKSLPATPSPGEHQSVYLTLNPNTPTTGNIQVSSSPSGAAVYVNSVYYGTTPHTVYNLPAGNNDLRLTYSGYNDYRDTVKVVAGQTTTTYATLQSQVTYGTLSVTSSPSNGNIYLDGAYKGTTPRTIGGLSQGAHTLEVTMPGYQEWANTIQIHSNQVTYATATLAADPQSTTGSISVTTNPSYASVYIDSVYYGTTNPGNALLANNIAAGSHSVKVTLSGYDDSVSTVTVNSGQTTTVNANLGGGATGNGAITITSSPTGATVLLNNVNKGITPVTLSDLTPGGYTVTLELSGYTTWSEVAQVNAGATSTVSANLAPTPTSTQSPAPMLAVIGALGACAMILAARKQE</sequence>
<dbReference type="AlphaFoldDB" id="A0A9Q4KP99"/>
<evidence type="ECO:0000313" key="3">
    <source>
        <dbReference type="Proteomes" id="UP001143747"/>
    </source>
</evidence>
<feature type="domain" description="PEGA" evidence="1">
    <location>
        <begin position="340"/>
        <end position="408"/>
    </location>
</feature>
<protein>
    <submittedName>
        <fullName evidence="2">PEGA domain-containing protein</fullName>
    </submittedName>
</protein>
<reference evidence="2" key="1">
    <citation type="submission" date="2022-01" db="EMBL/GenBank/DDBJ databases">
        <title>Draft genome of Methanogenium marinum DSM 15558.</title>
        <authorList>
            <person name="Chen S.-C."/>
            <person name="You Y.-T."/>
        </authorList>
    </citation>
    <scope>NUCLEOTIDE SEQUENCE</scope>
    <source>
        <strain evidence="2">DSM 15558</strain>
    </source>
</reference>
<feature type="domain" description="PEGA" evidence="1">
    <location>
        <begin position="263"/>
        <end position="332"/>
    </location>
</feature>
<evidence type="ECO:0000259" key="1">
    <source>
        <dbReference type="Pfam" id="PF08308"/>
    </source>
</evidence>
<gene>
    <name evidence="2" type="ORF">L0665_05550</name>
</gene>
<dbReference type="InterPro" id="IPR013229">
    <property type="entry name" value="PEGA"/>
</dbReference>
<dbReference type="PANTHER" id="PTHR36194:SF1">
    <property type="entry name" value="S-LAYER-LIKE PROTEIN"/>
    <property type="match status" value="1"/>
</dbReference>
<proteinExistence type="predicted"/>
<keyword evidence="3" id="KW-1185">Reference proteome</keyword>
<dbReference type="EMBL" id="JAKELO010000002">
    <property type="protein sequence ID" value="MDE4908073.1"/>
    <property type="molecule type" value="Genomic_DNA"/>
</dbReference>
<dbReference type="PANTHER" id="PTHR36194">
    <property type="entry name" value="S-LAYER-LIKE PROTEIN"/>
    <property type="match status" value="1"/>
</dbReference>
<dbReference type="Proteomes" id="UP001143747">
    <property type="component" value="Unassembled WGS sequence"/>
</dbReference>
<evidence type="ECO:0000313" key="2">
    <source>
        <dbReference type="EMBL" id="MDE4908073.1"/>
    </source>
</evidence>
<organism evidence="2 3">
    <name type="scientific">Methanogenium marinum</name>
    <dbReference type="NCBI Taxonomy" id="348610"/>
    <lineage>
        <taxon>Archaea</taxon>
        <taxon>Methanobacteriati</taxon>
        <taxon>Methanobacteriota</taxon>
        <taxon>Stenosarchaea group</taxon>
        <taxon>Methanomicrobia</taxon>
        <taxon>Methanomicrobiales</taxon>
        <taxon>Methanomicrobiaceae</taxon>
        <taxon>Methanogenium</taxon>
    </lineage>
</organism>
<feature type="domain" description="PEGA" evidence="1">
    <location>
        <begin position="189"/>
        <end position="254"/>
    </location>
</feature>